<evidence type="ECO:0000313" key="2">
    <source>
        <dbReference type="EMBL" id="KAK1678842.1"/>
    </source>
</evidence>
<keyword evidence="3" id="KW-1185">Reference proteome</keyword>
<comment type="caution">
    <text evidence="2">The sequence shown here is derived from an EMBL/GenBank/DDBJ whole genome shotgun (WGS) entry which is preliminary data.</text>
</comment>
<name>A0AAD8WS10_LOLMU</name>
<gene>
    <name evidence="2" type="ORF">QYE76_039690</name>
</gene>
<feature type="compositionally biased region" description="Polar residues" evidence="1">
    <location>
        <begin position="100"/>
        <end position="111"/>
    </location>
</feature>
<organism evidence="2 3">
    <name type="scientific">Lolium multiflorum</name>
    <name type="common">Italian ryegrass</name>
    <name type="synonym">Lolium perenne subsp. multiflorum</name>
    <dbReference type="NCBI Taxonomy" id="4521"/>
    <lineage>
        <taxon>Eukaryota</taxon>
        <taxon>Viridiplantae</taxon>
        <taxon>Streptophyta</taxon>
        <taxon>Embryophyta</taxon>
        <taxon>Tracheophyta</taxon>
        <taxon>Spermatophyta</taxon>
        <taxon>Magnoliopsida</taxon>
        <taxon>Liliopsida</taxon>
        <taxon>Poales</taxon>
        <taxon>Poaceae</taxon>
        <taxon>BOP clade</taxon>
        <taxon>Pooideae</taxon>
        <taxon>Poodae</taxon>
        <taxon>Poeae</taxon>
        <taxon>Poeae Chloroplast Group 2 (Poeae type)</taxon>
        <taxon>Loliodinae</taxon>
        <taxon>Loliinae</taxon>
        <taxon>Lolium</taxon>
    </lineage>
</organism>
<dbReference type="EMBL" id="JAUUTY010000002">
    <property type="protein sequence ID" value="KAK1678842.1"/>
    <property type="molecule type" value="Genomic_DNA"/>
</dbReference>
<sequence>MEQQCSEDWDAKDANMAAYRFHVPKIAGFFEGCEFNHVQRAENEAVDTISKLGSSRQEIPPGIALAHLRTSSIKPSPESESIFVPESHIVPMDIDGGNQGTAATNPGTSGSKPEETMVVDHMEIDVPVFLSEKIQLGAPTEVPDEGPSKKHRGRKASPSSINSR</sequence>
<dbReference type="AlphaFoldDB" id="A0AAD8WS10"/>
<feature type="region of interest" description="Disordered" evidence="1">
    <location>
        <begin position="90"/>
        <end position="114"/>
    </location>
</feature>
<feature type="region of interest" description="Disordered" evidence="1">
    <location>
        <begin position="135"/>
        <end position="164"/>
    </location>
</feature>
<evidence type="ECO:0000313" key="3">
    <source>
        <dbReference type="Proteomes" id="UP001231189"/>
    </source>
</evidence>
<dbReference type="Proteomes" id="UP001231189">
    <property type="component" value="Unassembled WGS sequence"/>
</dbReference>
<accession>A0AAD8WS10</accession>
<evidence type="ECO:0008006" key="4">
    <source>
        <dbReference type="Google" id="ProtNLM"/>
    </source>
</evidence>
<reference evidence="2" key="1">
    <citation type="submission" date="2023-07" db="EMBL/GenBank/DDBJ databases">
        <title>A chromosome-level genome assembly of Lolium multiflorum.</title>
        <authorList>
            <person name="Chen Y."/>
            <person name="Copetti D."/>
            <person name="Kolliker R."/>
            <person name="Studer B."/>
        </authorList>
    </citation>
    <scope>NUCLEOTIDE SEQUENCE</scope>
    <source>
        <strain evidence="2">02402/16</strain>
        <tissue evidence="2">Leaf</tissue>
    </source>
</reference>
<protein>
    <recommendedName>
        <fullName evidence="4">RNase H type-1 domain-containing protein</fullName>
    </recommendedName>
</protein>
<evidence type="ECO:0000256" key="1">
    <source>
        <dbReference type="SAM" id="MobiDB-lite"/>
    </source>
</evidence>
<proteinExistence type="predicted"/>